<dbReference type="Pfam" id="PF00041">
    <property type="entry name" value="fn3"/>
    <property type="match status" value="1"/>
</dbReference>
<feature type="domain" description="Fibronectin type-III" evidence="1">
    <location>
        <begin position="1"/>
        <end position="40"/>
    </location>
</feature>
<keyword evidence="3" id="KW-1185">Reference proteome</keyword>
<evidence type="ECO:0000313" key="2">
    <source>
        <dbReference type="EMBL" id="KAJ8314429.1"/>
    </source>
</evidence>
<organism evidence="2 3">
    <name type="scientific">Tegillarca granosa</name>
    <name type="common">Malaysian cockle</name>
    <name type="synonym">Anadara granosa</name>
    <dbReference type="NCBI Taxonomy" id="220873"/>
    <lineage>
        <taxon>Eukaryota</taxon>
        <taxon>Metazoa</taxon>
        <taxon>Spiralia</taxon>
        <taxon>Lophotrochozoa</taxon>
        <taxon>Mollusca</taxon>
        <taxon>Bivalvia</taxon>
        <taxon>Autobranchia</taxon>
        <taxon>Pteriomorphia</taxon>
        <taxon>Arcoida</taxon>
        <taxon>Arcoidea</taxon>
        <taxon>Arcidae</taxon>
        <taxon>Tegillarca</taxon>
    </lineage>
</organism>
<dbReference type="Proteomes" id="UP001217089">
    <property type="component" value="Unassembled WGS sequence"/>
</dbReference>
<dbReference type="InterPro" id="IPR011042">
    <property type="entry name" value="6-blade_b-propeller_TolB-like"/>
</dbReference>
<proteinExistence type="predicted"/>
<dbReference type="InterPro" id="IPR036116">
    <property type="entry name" value="FN3_sf"/>
</dbReference>
<evidence type="ECO:0000259" key="1">
    <source>
        <dbReference type="PROSITE" id="PS50853"/>
    </source>
</evidence>
<comment type="caution">
    <text evidence="2">The sequence shown here is derived from an EMBL/GenBank/DDBJ whole genome shotgun (WGS) entry which is preliminary data.</text>
</comment>
<reference evidence="2 3" key="1">
    <citation type="submission" date="2022-12" db="EMBL/GenBank/DDBJ databases">
        <title>Chromosome-level genome of Tegillarca granosa.</title>
        <authorList>
            <person name="Kim J."/>
        </authorList>
    </citation>
    <scope>NUCLEOTIDE SEQUENCE [LARGE SCALE GENOMIC DNA]</scope>
    <source>
        <strain evidence="2">Teg-2019</strain>
        <tissue evidence="2">Adductor muscle</tissue>
    </source>
</reference>
<dbReference type="Gene3D" id="2.60.40.10">
    <property type="entry name" value="Immunoglobulins"/>
    <property type="match status" value="1"/>
</dbReference>
<protein>
    <recommendedName>
        <fullName evidence="1">Fibronectin type-III domain-containing protein</fullName>
    </recommendedName>
</protein>
<dbReference type="InterPro" id="IPR000033">
    <property type="entry name" value="LDLR_classB_rpt"/>
</dbReference>
<dbReference type="InterPro" id="IPR013783">
    <property type="entry name" value="Ig-like_fold"/>
</dbReference>
<dbReference type="EMBL" id="JARBDR010000337">
    <property type="protein sequence ID" value="KAJ8314429.1"/>
    <property type="molecule type" value="Genomic_DNA"/>
</dbReference>
<sequence length="434" mass="50267">MSFEVANLEPDTSYQIKVRALSKTGEGPWSNVFVGRTLTEDLSWHKNTIIWANSRRRVYMYDKVTGEKQISFMKDAACLTYDWLGQKLYWSVPNLGVVSMAYDWLGQKLYWSVPNLRVVSMAYDWLRQKLYWSVPNLGVVSIPYDWLEQKLYWSVPNLRVVSIAYDWLGKKLYWSVPNLRVVSMAYDWLGQKLYWSVPNLGVIRRADISGNDVEFVIQGSARRLAIDSINGRLYWVTTNSLESSYLNGDGHMVYFSVPFFSGKQVISLTLNFDLQKVLWYVKGFERQDLYMSDLLREGMSQDQLTIKYIGSFRSISETSGLQYYSHRIFWQNTANSVVVGDIECNYTSVISSRKVATFSVRHHTLQKYPGKVAIRQSVAVYRVTIRQSVAVYRVAIRQSVAVYMVAIRQSVAIYRVAMAFQTVPVDFIQPKQFE</sequence>
<name>A0ABQ9FAP2_TEGGR</name>
<accession>A0ABQ9FAP2</accession>
<dbReference type="SUPFAM" id="SSF49265">
    <property type="entry name" value="Fibronectin type III"/>
    <property type="match status" value="1"/>
</dbReference>
<dbReference type="CDD" id="cd00063">
    <property type="entry name" value="FN3"/>
    <property type="match status" value="1"/>
</dbReference>
<dbReference type="SMART" id="SM00135">
    <property type="entry name" value="LY"/>
    <property type="match status" value="2"/>
</dbReference>
<dbReference type="PROSITE" id="PS50853">
    <property type="entry name" value="FN3"/>
    <property type="match status" value="1"/>
</dbReference>
<gene>
    <name evidence="2" type="ORF">KUTeg_006579</name>
</gene>
<dbReference type="Gene3D" id="2.120.10.30">
    <property type="entry name" value="TolB, C-terminal domain"/>
    <property type="match status" value="1"/>
</dbReference>
<evidence type="ECO:0000313" key="3">
    <source>
        <dbReference type="Proteomes" id="UP001217089"/>
    </source>
</evidence>
<dbReference type="PANTHER" id="PTHR46513">
    <property type="entry name" value="VITELLOGENIN RECEPTOR-LIKE PROTEIN-RELATED-RELATED"/>
    <property type="match status" value="1"/>
</dbReference>
<dbReference type="InterPro" id="IPR050778">
    <property type="entry name" value="Cueball_EGF_LRP_Nidogen"/>
</dbReference>
<dbReference type="SUPFAM" id="SSF63825">
    <property type="entry name" value="YWTD domain"/>
    <property type="match status" value="1"/>
</dbReference>
<dbReference type="InterPro" id="IPR003961">
    <property type="entry name" value="FN3_dom"/>
</dbReference>